<evidence type="ECO:0000259" key="4">
    <source>
        <dbReference type="Pfam" id="PF07728"/>
    </source>
</evidence>
<evidence type="ECO:0000313" key="6">
    <source>
        <dbReference type="EMBL" id="BBZ78771.1"/>
    </source>
</evidence>
<name>A0A6N4WHU0_9MYCO</name>
<dbReference type="GO" id="GO:0016887">
    <property type="term" value="F:ATP hydrolysis activity"/>
    <property type="evidence" value="ECO:0007669"/>
    <property type="project" value="InterPro"/>
</dbReference>
<dbReference type="RefSeq" id="WP_163805874.1">
    <property type="nucleotide sequence ID" value="NZ_AP022620.1"/>
</dbReference>
<proteinExistence type="inferred from homology"/>
<dbReference type="InterPro" id="IPR013615">
    <property type="entry name" value="CbbQ_C"/>
</dbReference>
<protein>
    <submittedName>
        <fullName evidence="6">CbbQ/NirQ/NorQ/GpvN family protein</fullName>
    </submittedName>
</protein>
<evidence type="ECO:0000256" key="1">
    <source>
        <dbReference type="ARBA" id="ARBA00009417"/>
    </source>
</evidence>
<dbReference type="PANTHER" id="PTHR42759">
    <property type="entry name" value="MOXR FAMILY PROTEIN"/>
    <property type="match status" value="1"/>
</dbReference>
<dbReference type="KEGG" id="many:MANY_41080"/>
<keyword evidence="2" id="KW-0547">Nucleotide-binding</keyword>
<dbReference type="InterPro" id="IPR011704">
    <property type="entry name" value="ATPase_dyneun-rel_AAA"/>
</dbReference>
<dbReference type="EMBL" id="AP022620">
    <property type="protein sequence ID" value="BBZ78771.1"/>
    <property type="molecule type" value="Genomic_DNA"/>
</dbReference>
<dbReference type="InterPro" id="IPR050764">
    <property type="entry name" value="CbbQ/NirQ/NorQ/GpvN"/>
</dbReference>
<gene>
    <name evidence="6" type="primary">cbbQ_2</name>
    <name evidence="6" type="ORF">MANY_41080</name>
</gene>
<evidence type="ECO:0000313" key="7">
    <source>
        <dbReference type="Proteomes" id="UP000467249"/>
    </source>
</evidence>
<evidence type="ECO:0000256" key="3">
    <source>
        <dbReference type="ARBA" id="ARBA00022840"/>
    </source>
</evidence>
<evidence type="ECO:0000256" key="2">
    <source>
        <dbReference type="ARBA" id="ARBA00022741"/>
    </source>
</evidence>
<accession>A0A6N4WHU0</accession>
<feature type="domain" description="ATPase dynein-related AAA" evidence="4">
    <location>
        <begin position="45"/>
        <end position="179"/>
    </location>
</feature>
<dbReference type="InterPro" id="IPR027417">
    <property type="entry name" value="P-loop_NTPase"/>
</dbReference>
<keyword evidence="3" id="KW-0067">ATP-binding</keyword>
<dbReference type="Proteomes" id="UP000467249">
    <property type="component" value="Chromosome"/>
</dbReference>
<feature type="domain" description="CbbQ/NirQ/NorQ C-terminal" evidence="5">
    <location>
        <begin position="192"/>
        <end position="275"/>
    </location>
</feature>
<comment type="similarity">
    <text evidence="1">Belongs to the CbbQ/NirQ/NorQ/GpvN family.</text>
</comment>
<organism evidence="6 7">
    <name type="scientific">Mycolicibacterium anyangense</name>
    <dbReference type="NCBI Taxonomy" id="1431246"/>
    <lineage>
        <taxon>Bacteria</taxon>
        <taxon>Bacillati</taxon>
        <taxon>Actinomycetota</taxon>
        <taxon>Actinomycetes</taxon>
        <taxon>Mycobacteriales</taxon>
        <taxon>Mycobacteriaceae</taxon>
        <taxon>Mycolicibacterium</taxon>
    </lineage>
</organism>
<dbReference type="Pfam" id="PF08406">
    <property type="entry name" value="CbbQ_C"/>
    <property type="match status" value="1"/>
</dbReference>
<dbReference type="AlphaFoldDB" id="A0A6N4WHU0"/>
<sequence>MTIQSPQHHGSAITNHHPVSAIVDDYHPVGDELDILLGAWRARLPVLLKGPTGCGKTKLVESAARRLGLELVTVSCHEDMLAADLVGRYLLEGSDTVWQDGPLTTAVRRGAMCYLDEIVEARVDATVVIHSLADHRRQLFIDRLNEQLDAPDSFMLIVSYNPGYQTLLKDLKPSTRQRFVAVELDFAPPELEQQIVKEQSGAPDEAVAALVRLGQAVRHLNEPSMSEMVSTRALIAAARLHVSGLGLNRAARSAIAAMLTDDATVTRSIAELIDAYIS</sequence>
<reference evidence="6 7" key="1">
    <citation type="journal article" date="2019" name="Emerg. Microbes Infect.">
        <title>Comprehensive subspecies identification of 175 nontuberculous mycobacteria species based on 7547 genomic profiles.</title>
        <authorList>
            <person name="Matsumoto Y."/>
            <person name="Kinjo T."/>
            <person name="Motooka D."/>
            <person name="Nabeya D."/>
            <person name="Jung N."/>
            <person name="Uechi K."/>
            <person name="Horii T."/>
            <person name="Iida T."/>
            <person name="Fujita J."/>
            <person name="Nakamura S."/>
        </authorList>
    </citation>
    <scope>NUCLEOTIDE SEQUENCE [LARGE SCALE GENOMIC DNA]</scope>
    <source>
        <strain evidence="6 7">JCM 30275</strain>
    </source>
</reference>
<dbReference type="Gene3D" id="3.40.50.300">
    <property type="entry name" value="P-loop containing nucleotide triphosphate hydrolases"/>
    <property type="match status" value="1"/>
</dbReference>
<keyword evidence="7" id="KW-1185">Reference proteome</keyword>
<dbReference type="SUPFAM" id="SSF52540">
    <property type="entry name" value="P-loop containing nucleoside triphosphate hydrolases"/>
    <property type="match status" value="1"/>
</dbReference>
<dbReference type="Pfam" id="PF07728">
    <property type="entry name" value="AAA_5"/>
    <property type="match status" value="1"/>
</dbReference>
<dbReference type="PANTHER" id="PTHR42759:SF7">
    <property type="entry name" value="DENITRIFICATION REGULATORY PROTEIN NIRQ"/>
    <property type="match status" value="1"/>
</dbReference>
<evidence type="ECO:0000259" key="5">
    <source>
        <dbReference type="Pfam" id="PF08406"/>
    </source>
</evidence>
<dbReference type="GO" id="GO:0005524">
    <property type="term" value="F:ATP binding"/>
    <property type="evidence" value="ECO:0007669"/>
    <property type="project" value="UniProtKB-KW"/>
</dbReference>